<dbReference type="GO" id="GO:0008528">
    <property type="term" value="F:G protein-coupled peptide receptor activity"/>
    <property type="evidence" value="ECO:0007669"/>
    <property type="project" value="TreeGrafter"/>
</dbReference>
<evidence type="ECO:0000256" key="3">
    <source>
        <dbReference type="ARBA" id="ARBA00022692"/>
    </source>
</evidence>
<evidence type="ECO:0000256" key="4">
    <source>
        <dbReference type="ARBA" id="ARBA00022989"/>
    </source>
</evidence>
<dbReference type="PROSITE" id="PS50262">
    <property type="entry name" value="G_PROTEIN_RECEP_F1_2"/>
    <property type="match status" value="1"/>
</dbReference>
<dbReference type="Pfam" id="PF00001">
    <property type="entry name" value="7tm_1"/>
    <property type="match status" value="1"/>
</dbReference>
<dbReference type="InterPro" id="IPR017452">
    <property type="entry name" value="GPCR_Rhodpsn_7TM"/>
</dbReference>
<comment type="subcellular location">
    <subcellularLocation>
        <location evidence="1">Cell membrane</location>
        <topology evidence="1">Multi-pass membrane protein</topology>
    </subcellularLocation>
</comment>
<dbReference type="Gene3D" id="1.20.1070.10">
    <property type="entry name" value="Rhodopsin 7-helix transmembrane proteins"/>
    <property type="match status" value="1"/>
</dbReference>
<dbReference type="InterPro" id="IPR000276">
    <property type="entry name" value="GPCR_Rhodpsn"/>
</dbReference>
<organism evidence="11 12">
    <name type="scientific">Lymnaea stagnalis</name>
    <name type="common">Great pond snail</name>
    <name type="synonym">Helix stagnalis</name>
    <dbReference type="NCBI Taxonomy" id="6523"/>
    <lineage>
        <taxon>Eukaryota</taxon>
        <taxon>Metazoa</taxon>
        <taxon>Spiralia</taxon>
        <taxon>Lophotrochozoa</taxon>
        <taxon>Mollusca</taxon>
        <taxon>Gastropoda</taxon>
        <taxon>Heterobranchia</taxon>
        <taxon>Euthyneura</taxon>
        <taxon>Panpulmonata</taxon>
        <taxon>Hygrophila</taxon>
        <taxon>Lymnaeoidea</taxon>
        <taxon>Lymnaeidae</taxon>
        <taxon>Lymnaea</taxon>
    </lineage>
</organism>
<feature type="transmembrane region" description="Helical" evidence="9">
    <location>
        <begin position="106"/>
        <end position="126"/>
    </location>
</feature>
<dbReference type="GO" id="GO:0007218">
    <property type="term" value="P:neuropeptide signaling pathway"/>
    <property type="evidence" value="ECO:0007669"/>
    <property type="project" value="TreeGrafter"/>
</dbReference>
<proteinExistence type="predicted"/>
<feature type="non-terminal residue" evidence="11">
    <location>
        <position position="1"/>
    </location>
</feature>
<accession>A0AAV2HYQ5</accession>
<evidence type="ECO:0000256" key="5">
    <source>
        <dbReference type="ARBA" id="ARBA00023040"/>
    </source>
</evidence>
<evidence type="ECO:0000256" key="8">
    <source>
        <dbReference type="ARBA" id="ARBA00023224"/>
    </source>
</evidence>
<feature type="transmembrane region" description="Helical" evidence="9">
    <location>
        <begin position="21"/>
        <end position="46"/>
    </location>
</feature>
<protein>
    <recommendedName>
        <fullName evidence="10">G-protein coupled receptors family 1 profile domain-containing protein</fullName>
    </recommendedName>
</protein>
<evidence type="ECO:0000256" key="7">
    <source>
        <dbReference type="ARBA" id="ARBA00023170"/>
    </source>
</evidence>
<dbReference type="Proteomes" id="UP001497497">
    <property type="component" value="Unassembled WGS sequence"/>
</dbReference>
<keyword evidence="12" id="KW-1185">Reference proteome</keyword>
<dbReference type="SUPFAM" id="SSF81321">
    <property type="entry name" value="Family A G protein-coupled receptor-like"/>
    <property type="match status" value="1"/>
</dbReference>
<keyword evidence="8" id="KW-0807">Transducer</keyword>
<evidence type="ECO:0000256" key="9">
    <source>
        <dbReference type="SAM" id="Phobius"/>
    </source>
</evidence>
<feature type="transmembrane region" description="Helical" evidence="9">
    <location>
        <begin position="308"/>
        <end position="328"/>
    </location>
</feature>
<feature type="domain" description="G-protein coupled receptors family 1 profile" evidence="10">
    <location>
        <begin position="1"/>
        <end position="325"/>
    </location>
</feature>
<evidence type="ECO:0000256" key="1">
    <source>
        <dbReference type="ARBA" id="ARBA00004651"/>
    </source>
</evidence>
<dbReference type="EMBL" id="CAXITT010000337">
    <property type="protein sequence ID" value="CAL1539331.1"/>
    <property type="molecule type" value="Genomic_DNA"/>
</dbReference>
<evidence type="ECO:0000313" key="11">
    <source>
        <dbReference type="EMBL" id="CAL1539331.1"/>
    </source>
</evidence>
<gene>
    <name evidence="11" type="ORF">GSLYS_00013150001</name>
</gene>
<keyword evidence="5" id="KW-0297">G-protein coupled receptor</keyword>
<feature type="transmembrane region" description="Helical" evidence="9">
    <location>
        <begin position="66"/>
        <end position="85"/>
    </location>
</feature>
<sequence length="340" mass="38255">ATNLVTVSVFARMGLKDSISLSFFLLSCSDLVCVLFMIPADCFVLFSKSVPQSWRVDGETLATLLMFYYPMFFDVSQLITTLVAVQRCWCVALPLGFKGTFTRRKTTGLVLGIVIVSIGQYVPVLVSQGLREGQDVSKNRTVLIFWTSEIRSQVYYGRGLFALVMTTTCQLTVIACLVILAASLRASAKFRKSLLNGPKGHSLTYNRAEVTNTTELSKTSANRPNSVGTIKQDLKNVDEISGENTQSFAPSRMNASRKEVQAVKSTTFVSIIFILCNTPRLLMYYIVVCVPEFNLQRRYEQSYVVGNSFRFFFEAINASFNMFVYLTFNRRFRLTLKACF</sequence>
<name>A0AAV2HYQ5_LYMST</name>
<comment type="caution">
    <text evidence="11">The sequence shown here is derived from an EMBL/GenBank/DDBJ whole genome shotgun (WGS) entry which is preliminary data.</text>
</comment>
<keyword evidence="6 9" id="KW-0472">Membrane</keyword>
<keyword evidence="3 9" id="KW-0812">Transmembrane</keyword>
<feature type="transmembrane region" description="Helical" evidence="9">
    <location>
        <begin position="267"/>
        <end position="288"/>
    </location>
</feature>
<feature type="transmembrane region" description="Helical" evidence="9">
    <location>
        <begin position="160"/>
        <end position="184"/>
    </location>
</feature>
<evidence type="ECO:0000256" key="2">
    <source>
        <dbReference type="ARBA" id="ARBA00022475"/>
    </source>
</evidence>
<evidence type="ECO:0000259" key="10">
    <source>
        <dbReference type="PROSITE" id="PS50262"/>
    </source>
</evidence>
<dbReference type="PANTHER" id="PTHR24230">
    <property type="entry name" value="G-PROTEIN COUPLED RECEPTOR"/>
    <property type="match status" value="1"/>
</dbReference>
<dbReference type="AlphaFoldDB" id="A0AAV2HYQ5"/>
<reference evidence="11 12" key="1">
    <citation type="submission" date="2024-04" db="EMBL/GenBank/DDBJ databases">
        <authorList>
            <consortium name="Genoscope - CEA"/>
            <person name="William W."/>
        </authorList>
    </citation>
    <scope>NUCLEOTIDE SEQUENCE [LARGE SCALE GENOMIC DNA]</scope>
</reference>
<dbReference type="GO" id="GO:0005886">
    <property type="term" value="C:plasma membrane"/>
    <property type="evidence" value="ECO:0007669"/>
    <property type="project" value="UniProtKB-SubCell"/>
</dbReference>
<keyword evidence="2" id="KW-1003">Cell membrane</keyword>
<keyword evidence="4 9" id="KW-1133">Transmembrane helix</keyword>
<evidence type="ECO:0000256" key="6">
    <source>
        <dbReference type="ARBA" id="ARBA00023136"/>
    </source>
</evidence>
<evidence type="ECO:0000313" key="12">
    <source>
        <dbReference type="Proteomes" id="UP001497497"/>
    </source>
</evidence>
<keyword evidence="7" id="KW-0675">Receptor</keyword>